<proteinExistence type="predicted"/>
<feature type="transmembrane region" description="Helical" evidence="1">
    <location>
        <begin position="120"/>
        <end position="139"/>
    </location>
</feature>
<comment type="caution">
    <text evidence="2">The sequence shown here is derived from an EMBL/GenBank/DDBJ whole genome shotgun (WGS) entry which is preliminary data.</text>
</comment>
<keyword evidence="3" id="KW-1185">Reference proteome</keyword>
<evidence type="ECO:0000256" key="1">
    <source>
        <dbReference type="SAM" id="Phobius"/>
    </source>
</evidence>
<dbReference type="Proteomes" id="UP001429357">
    <property type="component" value="Unassembled WGS sequence"/>
</dbReference>
<keyword evidence="1" id="KW-0812">Transmembrane</keyword>
<name>A0ABV0EXE9_9ENTE</name>
<gene>
    <name evidence="2" type="ORF">BAU18_000017</name>
</gene>
<keyword evidence="1" id="KW-1133">Transmembrane helix</keyword>
<feature type="transmembrane region" description="Helical" evidence="1">
    <location>
        <begin position="6"/>
        <end position="24"/>
    </location>
</feature>
<keyword evidence="1" id="KW-0472">Membrane</keyword>
<accession>A0ABV0EXE9</accession>
<sequence length="152" mass="17380">MSLMIGMQLLVYLLVCGGVATWVTKRPKVQLLVCLLLLLMWNELLAFLWQLFADTNMDLRFLILSTEFFFIPSFALVSELWGVIDGLKTKRWELLGFSVAFIGGYLLLSPDANLEGTWSLRYLLVKGGLLLGVGLRYWWREQERAKIAADNC</sequence>
<feature type="transmembrane region" description="Helical" evidence="1">
    <location>
        <begin position="59"/>
        <end position="80"/>
    </location>
</feature>
<feature type="transmembrane region" description="Helical" evidence="1">
    <location>
        <begin position="31"/>
        <end position="53"/>
    </location>
</feature>
<dbReference type="RefSeq" id="WP_161870235.1">
    <property type="nucleotide sequence ID" value="NZ_MAEI02000001.1"/>
</dbReference>
<organism evidence="2 3">
    <name type="scientific">Enterococcus diestrammenae</name>
    <dbReference type="NCBI Taxonomy" id="1155073"/>
    <lineage>
        <taxon>Bacteria</taxon>
        <taxon>Bacillati</taxon>
        <taxon>Bacillota</taxon>
        <taxon>Bacilli</taxon>
        <taxon>Lactobacillales</taxon>
        <taxon>Enterococcaceae</taxon>
        <taxon>Enterococcus</taxon>
    </lineage>
</organism>
<reference evidence="2 3" key="2">
    <citation type="submission" date="2024-02" db="EMBL/GenBank/DDBJ databases">
        <title>The Genome Sequence of Enterococcus diestrammenae JM9A.</title>
        <authorList>
            <person name="Earl A."/>
            <person name="Manson A."/>
            <person name="Gilmore M."/>
            <person name="Sanders J."/>
            <person name="Shea T."/>
            <person name="Howe W."/>
            <person name="Livny J."/>
            <person name="Cuomo C."/>
            <person name="Neafsey D."/>
            <person name="Birren B."/>
        </authorList>
    </citation>
    <scope>NUCLEOTIDE SEQUENCE [LARGE SCALE GENOMIC DNA]</scope>
    <source>
        <strain evidence="2 3">JM9A</strain>
    </source>
</reference>
<dbReference type="EMBL" id="MAEI02000001">
    <property type="protein sequence ID" value="MEO1780478.1"/>
    <property type="molecule type" value="Genomic_DNA"/>
</dbReference>
<feature type="transmembrane region" description="Helical" evidence="1">
    <location>
        <begin position="92"/>
        <end position="108"/>
    </location>
</feature>
<evidence type="ECO:0000313" key="3">
    <source>
        <dbReference type="Proteomes" id="UP001429357"/>
    </source>
</evidence>
<protein>
    <submittedName>
        <fullName evidence="2">Uncharacterized protein</fullName>
    </submittedName>
</protein>
<reference evidence="3" key="1">
    <citation type="submission" date="2016-06" db="EMBL/GenBank/DDBJ databases">
        <title>Four novel species of enterococci isolated from chicken manure.</title>
        <authorList>
            <person name="Van Tyne D."/>
        </authorList>
    </citation>
    <scope>NUCLEOTIDE SEQUENCE [LARGE SCALE GENOMIC DNA]</scope>
    <source>
        <strain evidence="3">JM9A</strain>
    </source>
</reference>
<evidence type="ECO:0000313" key="2">
    <source>
        <dbReference type="EMBL" id="MEO1780478.1"/>
    </source>
</evidence>